<keyword evidence="1" id="KW-0547">Nucleotide-binding</keyword>
<dbReference type="EMBL" id="JAAGAX010000011">
    <property type="protein sequence ID" value="KAF2298679.1"/>
    <property type="molecule type" value="Genomic_DNA"/>
</dbReference>
<gene>
    <name evidence="4" type="ORF">GH714_024797</name>
</gene>
<protein>
    <recommendedName>
        <fullName evidence="3">Serine-threonine/tyrosine-protein kinase catalytic domain-containing protein</fullName>
    </recommendedName>
</protein>
<proteinExistence type="predicted"/>
<keyword evidence="5" id="KW-1185">Reference proteome</keyword>
<dbReference type="SUPFAM" id="SSF56112">
    <property type="entry name" value="Protein kinase-like (PK-like)"/>
    <property type="match status" value="1"/>
</dbReference>
<dbReference type="Proteomes" id="UP000467840">
    <property type="component" value="Chromosome 1"/>
</dbReference>
<organism evidence="4 5">
    <name type="scientific">Hevea brasiliensis</name>
    <name type="common">Para rubber tree</name>
    <name type="synonym">Siphonia brasiliensis</name>
    <dbReference type="NCBI Taxonomy" id="3981"/>
    <lineage>
        <taxon>Eukaryota</taxon>
        <taxon>Viridiplantae</taxon>
        <taxon>Streptophyta</taxon>
        <taxon>Embryophyta</taxon>
        <taxon>Tracheophyta</taxon>
        <taxon>Spermatophyta</taxon>
        <taxon>Magnoliopsida</taxon>
        <taxon>eudicotyledons</taxon>
        <taxon>Gunneridae</taxon>
        <taxon>Pentapetalae</taxon>
        <taxon>rosids</taxon>
        <taxon>fabids</taxon>
        <taxon>Malpighiales</taxon>
        <taxon>Euphorbiaceae</taxon>
        <taxon>Crotonoideae</taxon>
        <taxon>Micrandreae</taxon>
        <taxon>Hevea</taxon>
    </lineage>
</organism>
<dbReference type="InterPro" id="IPR001245">
    <property type="entry name" value="Ser-Thr/Tyr_kinase_cat_dom"/>
</dbReference>
<dbReference type="Gene3D" id="1.10.510.10">
    <property type="entry name" value="Transferase(Phosphotransferase) domain 1"/>
    <property type="match status" value="2"/>
</dbReference>
<dbReference type="InterPro" id="IPR011009">
    <property type="entry name" value="Kinase-like_dom_sf"/>
</dbReference>
<sequence length="122" mass="13441">MNEIEILSSSHHMHLVSLYGCTSLHSHGLLLLREYVPNGKVADHLHGERAKPGALPWSSRLNIAVGTAKVVTVISIFPQGTLGYVDPEYHECHQLSDKSDVYSFGVLIELISSMPAVDITRH</sequence>
<reference evidence="4 5" key="1">
    <citation type="journal article" date="2020" name="Mol. Plant">
        <title>The Chromosome-Based Rubber Tree Genome Provides New Insights into Spurge Genome Evolution and Rubber Biosynthesis.</title>
        <authorList>
            <person name="Liu J."/>
            <person name="Shi C."/>
            <person name="Shi C.C."/>
            <person name="Li W."/>
            <person name="Zhang Q.J."/>
            <person name="Zhang Y."/>
            <person name="Li K."/>
            <person name="Lu H.F."/>
            <person name="Shi C."/>
            <person name="Zhu S.T."/>
            <person name="Xiao Z.Y."/>
            <person name="Nan H."/>
            <person name="Yue Y."/>
            <person name="Zhu X.G."/>
            <person name="Wu Y."/>
            <person name="Hong X.N."/>
            <person name="Fan G.Y."/>
            <person name="Tong Y."/>
            <person name="Zhang D."/>
            <person name="Mao C.L."/>
            <person name="Liu Y.L."/>
            <person name="Hao S.J."/>
            <person name="Liu W.Q."/>
            <person name="Lv M.Q."/>
            <person name="Zhang H.B."/>
            <person name="Liu Y."/>
            <person name="Hu-Tang G.R."/>
            <person name="Wang J.P."/>
            <person name="Wang J.H."/>
            <person name="Sun Y.H."/>
            <person name="Ni S.B."/>
            <person name="Chen W.B."/>
            <person name="Zhang X.C."/>
            <person name="Jiao Y.N."/>
            <person name="Eichler E.E."/>
            <person name="Li G.H."/>
            <person name="Liu X."/>
            <person name="Gao L.Z."/>
        </authorList>
    </citation>
    <scope>NUCLEOTIDE SEQUENCE [LARGE SCALE GENOMIC DNA]</scope>
    <source>
        <strain evidence="5">cv. GT1</strain>
        <tissue evidence="4">Leaf</tissue>
    </source>
</reference>
<evidence type="ECO:0000313" key="4">
    <source>
        <dbReference type="EMBL" id="KAF2298679.1"/>
    </source>
</evidence>
<evidence type="ECO:0000259" key="3">
    <source>
        <dbReference type="Pfam" id="PF07714"/>
    </source>
</evidence>
<dbReference type="GO" id="GO:0005524">
    <property type="term" value="F:ATP binding"/>
    <property type="evidence" value="ECO:0007669"/>
    <property type="project" value="UniProtKB-KW"/>
</dbReference>
<comment type="caution">
    <text evidence="4">The sequence shown here is derived from an EMBL/GenBank/DDBJ whole genome shotgun (WGS) entry which is preliminary data.</text>
</comment>
<feature type="domain" description="Serine-threonine/tyrosine-protein kinase catalytic" evidence="3">
    <location>
        <begin position="1"/>
        <end position="69"/>
    </location>
</feature>
<evidence type="ECO:0000256" key="2">
    <source>
        <dbReference type="ARBA" id="ARBA00022840"/>
    </source>
</evidence>
<dbReference type="Pfam" id="PF07714">
    <property type="entry name" value="PK_Tyr_Ser-Thr"/>
    <property type="match status" value="1"/>
</dbReference>
<evidence type="ECO:0000313" key="5">
    <source>
        <dbReference type="Proteomes" id="UP000467840"/>
    </source>
</evidence>
<accession>A0A6A6LGF6</accession>
<dbReference type="PANTHER" id="PTHR46008:SF20">
    <property type="entry name" value="PROTEIN KINASE DOMAIN-CONTAINING PROTEIN"/>
    <property type="match status" value="1"/>
</dbReference>
<dbReference type="GO" id="GO:0004672">
    <property type="term" value="F:protein kinase activity"/>
    <property type="evidence" value="ECO:0007669"/>
    <property type="project" value="InterPro"/>
</dbReference>
<dbReference type="AlphaFoldDB" id="A0A6A6LGF6"/>
<name>A0A6A6LGF6_HEVBR</name>
<evidence type="ECO:0000256" key="1">
    <source>
        <dbReference type="ARBA" id="ARBA00022741"/>
    </source>
</evidence>
<keyword evidence="2" id="KW-0067">ATP-binding</keyword>
<dbReference type="PANTHER" id="PTHR46008">
    <property type="entry name" value="LEAF RUST 10 DISEASE-RESISTANCE LOCUS RECEPTOR-LIKE PROTEIN KINASE-LIKE 1.4"/>
    <property type="match status" value="1"/>
</dbReference>